<keyword evidence="6 7" id="KW-0472">Membrane</keyword>
<keyword evidence="3 7" id="KW-0653">Protein transport</keyword>
<evidence type="ECO:0000256" key="6">
    <source>
        <dbReference type="ARBA" id="ARBA00023136"/>
    </source>
</evidence>
<dbReference type="EMBL" id="DXDC01000454">
    <property type="protein sequence ID" value="HIY67551.1"/>
    <property type="molecule type" value="Genomic_DNA"/>
</dbReference>
<evidence type="ECO:0000256" key="7">
    <source>
        <dbReference type="HAMAP-Rule" id="MF_00902"/>
    </source>
</evidence>
<protein>
    <recommendedName>
        <fullName evidence="7">Sec-independent protein translocase protein TatC</fullName>
    </recommendedName>
</protein>
<evidence type="ECO:0000256" key="1">
    <source>
        <dbReference type="ARBA" id="ARBA00004141"/>
    </source>
</evidence>
<gene>
    <name evidence="7 8" type="primary">tatC</name>
    <name evidence="8" type="ORF">H9830_14900</name>
</gene>
<comment type="subcellular location">
    <subcellularLocation>
        <location evidence="7">Cell membrane</location>
        <topology evidence="7">Multi-pass membrane protein</topology>
    </subcellularLocation>
    <subcellularLocation>
        <location evidence="1">Membrane</location>
        <topology evidence="1">Multi-pass membrane protein</topology>
    </subcellularLocation>
</comment>
<dbReference type="GO" id="GO:0065002">
    <property type="term" value="P:intracellular protein transmembrane transport"/>
    <property type="evidence" value="ECO:0007669"/>
    <property type="project" value="TreeGrafter"/>
</dbReference>
<feature type="transmembrane region" description="Helical" evidence="7">
    <location>
        <begin position="103"/>
        <end position="129"/>
    </location>
</feature>
<dbReference type="PANTHER" id="PTHR30371:SF0">
    <property type="entry name" value="SEC-INDEPENDENT PROTEIN TRANSLOCASE PROTEIN TATC, CHLOROPLASTIC-RELATED"/>
    <property type="match status" value="1"/>
</dbReference>
<comment type="subunit">
    <text evidence="7">The Tat system comprises two distinct complexes: a TatABC complex, containing multiple copies of TatA, TatB and TatC subunits, and a separate TatA complex, containing only TatA subunits. Substrates initially bind to the TatABC complex, which probably triggers association of the separate TatA complex to form the active translocon.</text>
</comment>
<dbReference type="Pfam" id="PF00902">
    <property type="entry name" value="TatC"/>
    <property type="match status" value="1"/>
</dbReference>
<feature type="transmembrane region" description="Helical" evidence="7">
    <location>
        <begin position="12"/>
        <end position="32"/>
    </location>
</feature>
<comment type="function">
    <text evidence="7">Part of the twin-arginine translocation (Tat) system that transports large folded proteins containing a characteristic twin-arginine motif in their signal peptide across membranes. Together with TatB, TatC is part of a receptor directly interacting with Tat signal peptides.</text>
</comment>
<dbReference type="InterPro" id="IPR002033">
    <property type="entry name" value="TatC"/>
</dbReference>
<reference evidence="8" key="1">
    <citation type="journal article" date="2021" name="PeerJ">
        <title>Extensive microbial diversity within the chicken gut microbiome revealed by metagenomics and culture.</title>
        <authorList>
            <person name="Gilroy R."/>
            <person name="Ravi A."/>
            <person name="Getino M."/>
            <person name="Pursley I."/>
            <person name="Horton D.L."/>
            <person name="Alikhan N.F."/>
            <person name="Baker D."/>
            <person name="Gharbi K."/>
            <person name="Hall N."/>
            <person name="Watson M."/>
            <person name="Adriaenssens E.M."/>
            <person name="Foster-Nyarko E."/>
            <person name="Jarju S."/>
            <person name="Secka A."/>
            <person name="Antonio M."/>
            <person name="Oren A."/>
            <person name="Chaudhuri R.R."/>
            <person name="La Ragione R."/>
            <person name="Hildebrand F."/>
            <person name="Pallen M.J."/>
        </authorList>
    </citation>
    <scope>NUCLEOTIDE SEQUENCE</scope>
    <source>
        <strain evidence="8">ChiGjej1B1-98</strain>
    </source>
</reference>
<dbReference type="PRINTS" id="PR01840">
    <property type="entry name" value="TATCFAMILY"/>
</dbReference>
<dbReference type="GO" id="GO:0033281">
    <property type="term" value="C:TAT protein transport complex"/>
    <property type="evidence" value="ECO:0007669"/>
    <property type="project" value="UniProtKB-UniRule"/>
</dbReference>
<evidence type="ECO:0000313" key="9">
    <source>
        <dbReference type="Proteomes" id="UP000824005"/>
    </source>
</evidence>
<organism evidence="8 9">
    <name type="scientific">Candidatus Agrococcus pullicola</name>
    <dbReference type="NCBI Taxonomy" id="2838429"/>
    <lineage>
        <taxon>Bacteria</taxon>
        <taxon>Bacillati</taxon>
        <taxon>Actinomycetota</taxon>
        <taxon>Actinomycetes</taxon>
        <taxon>Micrococcales</taxon>
        <taxon>Microbacteriaceae</taxon>
        <taxon>Agrococcus</taxon>
    </lineage>
</organism>
<dbReference type="NCBIfam" id="TIGR00945">
    <property type="entry name" value="tatC"/>
    <property type="match status" value="1"/>
</dbReference>
<feature type="transmembrane region" description="Helical" evidence="7">
    <location>
        <begin position="187"/>
        <end position="205"/>
    </location>
</feature>
<comment type="similarity">
    <text evidence="7">Belongs to the TatC family.</text>
</comment>
<feature type="transmembrane region" description="Helical" evidence="7">
    <location>
        <begin position="211"/>
        <end position="232"/>
    </location>
</feature>
<dbReference type="PANTHER" id="PTHR30371">
    <property type="entry name" value="SEC-INDEPENDENT PROTEIN TRANSLOCASE PROTEIN TATC"/>
    <property type="match status" value="1"/>
</dbReference>
<dbReference type="AlphaFoldDB" id="A0A9D1YYC3"/>
<comment type="caution">
    <text evidence="8">The sequence shown here is derived from an EMBL/GenBank/DDBJ whole genome shotgun (WGS) entry which is preliminary data.</text>
</comment>
<keyword evidence="7" id="KW-0813">Transport</keyword>
<dbReference type="HAMAP" id="MF_00902">
    <property type="entry name" value="TatC"/>
    <property type="match status" value="1"/>
</dbReference>
<dbReference type="GO" id="GO:0009977">
    <property type="term" value="F:proton motive force dependent protein transmembrane transporter activity"/>
    <property type="evidence" value="ECO:0007669"/>
    <property type="project" value="TreeGrafter"/>
</dbReference>
<proteinExistence type="inferred from homology"/>
<name>A0A9D1YYC3_9MICO</name>
<reference evidence="8" key="2">
    <citation type="submission" date="2021-04" db="EMBL/GenBank/DDBJ databases">
        <authorList>
            <person name="Gilroy R."/>
        </authorList>
    </citation>
    <scope>NUCLEOTIDE SEQUENCE</scope>
    <source>
        <strain evidence="8">ChiGjej1B1-98</strain>
    </source>
</reference>
<evidence type="ECO:0000313" key="8">
    <source>
        <dbReference type="EMBL" id="HIY67551.1"/>
    </source>
</evidence>
<evidence type="ECO:0000256" key="4">
    <source>
        <dbReference type="ARBA" id="ARBA00022989"/>
    </source>
</evidence>
<keyword evidence="5 7" id="KW-0811">Translocation</keyword>
<feature type="transmembrane region" description="Helical" evidence="7">
    <location>
        <begin position="68"/>
        <end position="91"/>
    </location>
</feature>
<dbReference type="Proteomes" id="UP000824005">
    <property type="component" value="Unassembled WGS sequence"/>
</dbReference>
<keyword evidence="7" id="KW-1003">Cell membrane</keyword>
<feature type="transmembrane region" description="Helical" evidence="7">
    <location>
        <begin position="149"/>
        <end position="175"/>
    </location>
</feature>
<evidence type="ECO:0000256" key="2">
    <source>
        <dbReference type="ARBA" id="ARBA00022692"/>
    </source>
</evidence>
<evidence type="ECO:0000256" key="3">
    <source>
        <dbReference type="ARBA" id="ARBA00022927"/>
    </source>
</evidence>
<keyword evidence="4 7" id="KW-1133">Transmembrane helix</keyword>
<keyword evidence="2 7" id="KW-0812">Transmembrane</keyword>
<accession>A0A9D1YYC3</accession>
<dbReference type="GO" id="GO:0043953">
    <property type="term" value="P:protein transport by the Tat complex"/>
    <property type="evidence" value="ECO:0007669"/>
    <property type="project" value="UniProtKB-UniRule"/>
</dbReference>
<evidence type="ECO:0000256" key="5">
    <source>
        <dbReference type="ARBA" id="ARBA00023010"/>
    </source>
</evidence>
<sequence length="249" mass="27983">MGFAAHLKELRNRVTISLIVIAAFSIGGFFLADFVLELLARPLDVLEARGYEVNINITMVTQAFNLKMLIGLLLGVVAASPFWLYQMLAFFLPGLKKRERRYLLGFIIASVPLFFLGCATGWIILPRIITIFVGFAPMSMTQLLSAQEYFMFSLRLVFACGCAFLMPVILVMLNFANMLTAKSILKGWRWAVILITIFAAMMTPAGEIISMFILAVPILVLYFAAALIAWLNDRRRAKRLAKQEREEAV</sequence>